<dbReference type="SMART" id="SM01079">
    <property type="entry name" value="CHASE"/>
    <property type="match status" value="1"/>
</dbReference>
<feature type="transmembrane region" description="Helical" evidence="5">
    <location>
        <begin position="21"/>
        <end position="40"/>
    </location>
</feature>
<comment type="caution">
    <text evidence="11">The sequence shown here is derived from an EMBL/GenBank/DDBJ whole genome shotgun (WGS) entry which is preliminary data.</text>
</comment>
<proteinExistence type="predicted"/>
<feature type="domain" description="PAC" evidence="7">
    <location>
        <begin position="452"/>
        <end position="504"/>
    </location>
</feature>
<dbReference type="InterPro" id="IPR042240">
    <property type="entry name" value="CHASE_sf"/>
</dbReference>
<dbReference type="PROSITE" id="PS50112">
    <property type="entry name" value="PAS"/>
    <property type="match status" value="1"/>
</dbReference>
<dbReference type="PROSITE" id="PS50839">
    <property type="entry name" value="CHASE"/>
    <property type="match status" value="1"/>
</dbReference>
<dbReference type="SUPFAM" id="SSF55785">
    <property type="entry name" value="PYP-like sensor domain (PAS domain)"/>
    <property type="match status" value="1"/>
</dbReference>
<dbReference type="InterPro" id="IPR006189">
    <property type="entry name" value="CHASE_dom"/>
</dbReference>
<dbReference type="SMART" id="SM00052">
    <property type="entry name" value="EAL"/>
    <property type="match status" value="1"/>
</dbReference>
<dbReference type="CDD" id="cd00130">
    <property type="entry name" value="PAS"/>
    <property type="match status" value="1"/>
</dbReference>
<protein>
    <submittedName>
        <fullName evidence="11">EAL domain-containing protein</fullName>
    </submittedName>
</protein>
<sequence length="944" mass="103788">MLTRKVRLGRARARPPTPAAVLTLLAGLGLTAVLVVGMIGSERERARSEFLQRAEIRNATVTRSFGDALDVLQAANALFASVGIASRDEFSAFTRPLLASHPYLQAVVFHRMVASHERAAFEAENRRFRPNFEIRERRVNDNSVTLVRAAPRPRYLVVDYIEPLAGNEVTLGYDAFSFAQQGSTFMRSIDTGQPASSLMLPLLQRGDHLGFLLMMPVYRRGAPLVNAAARSDAALGDTAVVIDVATLVGTTLAKSNMLVRNGLKIELYGPGLDGPQRAYLHDALDRTNRPAWHAWLGDTVFTNRHTFEVAGMPWELRVTGRSSEMAGGAGALIALVLGGVGSLATSGYVQSRVKRTRRIEALVESRTADLHDALDALRLYRRAIDASANAILLVSATRPGYPIEYVNPAFERMRGVTASEVIGRGLLDMGNREPDQAGVAELRAAIRERREAHVSMLLRRRDREDMYAEVYIAPVNNEDGVTTHFVLAQYDVTMAKRYEAELEARARFDTLTGLANRALLHDRIDNAINLAAGRGTVWVAALDLDHFKFVNDTLGHDAGDELLKAAAQRISAAVERSDTVARTGGDEFVLVLPGRESESEAAATVRAVLQALAHPLELLGQELVLTGSAGLAAFPADGDDAATLIQHAEVAMYRSKELGRNMVQFYMPTMNARARERLALEGALRSALVHDEFELYYQPQVDLETGAVVGLEALIRWRHPSLGMVRPDRFINLAEETGLIVPIGAWVLRTACRQSRAWQHAGLGHLRIAVNLSARQFAEPNLVREIARVLDETGLSAGCLEVEITESLVMGDVESAIRTMRELKQMGVQLSIDDFGTGYSSLSYLRRFPVDVLKIDRSFVRDIPFSEDDAAMVAAIIELARGLRMRVIAEGVETEAQLEYLRRRGCDEVQGHVYAQASSGAEVERLLRMGRHMIPHNGDGMSVR</sequence>
<dbReference type="PANTHER" id="PTHR44757">
    <property type="entry name" value="DIGUANYLATE CYCLASE DGCP"/>
    <property type="match status" value="1"/>
</dbReference>
<evidence type="ECO:0000259" key="7">
    <source>
        <dbReference type="PROSITE" id="PS50113"/>
    </source>
</evidence>
<feature type="domain" description="EAL" evidence="9">
    <location>
        <begin position="677"/>
        <end position="931"/>
    </location>
</feature>
<dbReference type="Gene3D" id="3.30.450.350">
    <property type="entry name" value="CHASE domain"/>
    <property type="match status" value="1"/>
</dbReference>
<dbReference type="InterPro" id="IPR052155">
    <property type="entry name" value="Biofilm_reg_signaling"/>
</dbReference>
<evidence type="ECO:0000259" key="10">
    <source>
        <dbReference type="PROSITE" id="PS50887"/>
    </source>
</evidence>
<dbReference type="Pfam" id="PF03924">
    <property type="entry name" value="CHASE"/>
    <property type="match status" value="1"/>
</dbReference>
<evidence type="ECO:0000259" key="6">
    <source>
        <dbReference type="PROSITE" id="PS50112"/>
    </source>
</evidence>
<evidence type="ECO:0000256" key="5">
    <source>
        <dbReference type="SAM" id="Phobius"/>
    </source>
</evidence>
<evidence type="ECO:0000313" key="12">
    <source>
        <dbReference type="Proteomes" id="UP001165263"/>
    </source>
</evidence>
<keyword evidence="3 5" id="KW-1133">Transmembrane helix</keyword>
<evidence type="ECO:0000256" key="2">
    <source>
        <dbReference type="ARBA" id="ARBA00022692"/>
    </source>
</evidence>
<dbReference type="InterPro" id="IPR000700">
    <property type="entry name" value="PAS-assoc_C"/>
</dbReference>
<name>A0ABT2C4M1_9BURK</name>
<dbReference type="Gene3D" id="3.30.70.270">
    <property type="match status" value="1"/>
</dbReference>
<comment type="subcellular location">
    <subcellularLocation>
        <location evidence="1">Membrane</location>
    </subcellularLocation>
</comment>
<evidence type="ECO:0000259" key="8">
    <source>
        <dbReference type="PROSITE" id="PS50839"/>
    </source>
</evidence>
<dbReference type="PROSITE" id="PS50887">
    <property type="entry name" value="GGDEF"/>
    <property type="match status" value="1"/>
</dbReference>
<dbReference type="InterPro" id="IPR000014">
    <property type="entry name" value="PAS"/>
</dbReference>
<dbReference type="RefSeq" id="WP_259451359.1">
    <property type="nucleotide sequence ID" value="NZ_JANUHC010000009.1"/>
</dbReference>
<keyword evidence="4 5" id="KW-0472">Membrane</keyword>
<dbReference type="InterPro" id="IPR035919">
    <property type="entry name" value="EAL_sf"/>
</dbReference>
<dbReference type="Pfam" id="PF00990">
    <property type="entry name" value="GGDEF"/>
    <property type="match status" value="1"/>
</dbReference>
<dbReference type="InterPro" id="IPR035965">
    <property type="entry name" value="PAS-like_dom_sf"/>
</dbReference>
<dbReference type="InterPro" id="IPR000160">
    <property type="entry name" value="GGDEF_dom"/>
</dbReference>
<keyword evidence="12" id="KW-1185">Reference proteome</keyword>
<dbReference type="CDD" id="cd01949">
    <property type="entry name" value="GGDEF"/>
    <property type="match status" value="1"/>
</dbReference>
<dbReference type="NCBIfam" id="TIGR00229">
    <property type="entry name" value="sensory_box"/>
    <property type="match status" value="1"/>
</dbReference>
<dbReference type="InterPro" id="IPR043128">
    <property type="entry name" value="Rev_trsase/Diguanyl_cyclase"/>
</dbReference>
<dbReference type="PANTHER" id="PTHR44757:SF2">
    <property type="entry name" value="BIOFILM ARCHITECTURE MAINTENANCE PROTEIN MBAA"/>
    <property type="match status" value="1"/>
</dbReference>
<dbReference type="InterPro" id="IPR001633">
    <property type="entry name" value="EAL_dom"/>
</dbReference>
<reference evidence="11" key="1">
    <citation type="submission" date="2022-08" db="EMBL/GenBank/DDBJ databases">
        <title>Reclassification of Massilia species as members of the genera Telluria, Duganella, Pseudoduganella, Mokoshia gen. nov. and Zemynaea gen. nov. using orthogonal and non-orthogonal genome-based approaches.</title>
        <authorList>
            <person name="Bowman J.P."/>
        </authorList>
    </citation>
    <scope>NUCLEOTIDE SEQUENCE</scope>
    <source>
        <strain evidence="11">LMG 11547</strain>
    </source>
</reference>
<gene>
    <name evidence="11" type="ORF">NX786_23625</name>
</gene>
<feature type="domain" description="PAS" evidence="6">
    <location>
        <begin position="376"/>
        <end position="449"/>
    </location>
</feature>
<keyword evidence="2 5" id="KW-0812">Transmembrane</keyword>
<dbReference type="CDD" id="cd01948">
    <property type="entry name" value="EAL"/>
    <property type="match status" value="1"/>
</dbReference>
<dbReference type="InterPro" id="IPR029787">
    <property type="entry name" value="Nucleotide_cyclase"/>
</dbReference>
<dbReference type="SUPFAM" id="SSF55073">
    <property type="entry name" value="Nucleotide cyclase"/>
    <property type="match status" value="1"/>
</dbReference>
<feature type="domain" description="CHASE" evidence="8">
    <location>
        <begin position="81"/>
        <end position="252"/>
    </location>
</feature>
<dbReference type="PROSITE" id="PS50113">
    <property type="entry name" value="PAC"/>
    <property type="match status" value="1"/>
</dbReference>
<evidence type="ECO:0000256" key="1">
    <source>
        <dbReference type="ARBA" id="ARBA00004370"/>
    </source>
</evidence>
<evidence type="ECO:0000313" key="11">
    <source>
        <dbReference type="EMBL" id="MCS0632325.1"/>
    </source>
</evidence>
<dbReference type="PROSITE" id="PS50883">
    <property type="entry name" value="EAL"/>
    <property type="match status" value="1"/>
</dbReference>
<dbReference type="SMART" id="SM00091">
    <property type="entry name" value="PAS"/>
    <property type="match status" value="1"/>
</dbReference>
<dbReference type="Pfam" id="PF00563">
    <property type="entry name" value="EAL"/>
    <property type="match status" value="1"/>
</dbReference>
<dbReference type="Proteomes" id="UP001165263">
    <property type="component" value="Unassembled WGS sequence"/>
</dbReference>
<dbReference type="Pfam" id="PF13426">
    <property type="entry name" value="PAS_9"/>
    <property type="match status" value="1"/>
</dbReference>
<organism evidence="11 12">
    <name type="scientific">Telluria mixta</name>
    <dbReference type="NCBI Taxonomy" id="34071"/>
    <lineage>
        <taxon>Bacteria</taxon>
        <taxon>Pseudomonadati</taxon>
        <taxon>Pseudomonadota</taxon>
        <taxon>Betaproteobacteria</taxon>
        <taxon>Burkholderiales</taxon>
        <taxon>Oxalobacteraceae</taxon>
        <taxon>Telluria group</taxon>
        <taxon>Telluria</taxon>
    </lineage>
</organism>
<dbReference type="SMART" id="SM00267">
    <property type="entry name" value="GGDEF"/>
    <property type="match status" value="1"/>
</dbReference>
<evidence type="ECO:0000256" key="4">
    <source>
        <dbReference type="ARBA" id="ARBA00023136"/>
    </source>
</evidence>
<evidence type="ECO:0000259" key="9">
    <source>
        <dbReference type="PROSITE" id="PS50883"/>
    </source>
</evidence>
<dbReference type="EMBL" id="JANUHC010000009">
    <property type="protein sequence ID" value="MCS0632325.1"/>
    <property type="molecule type" value="Genomic_DNA"/>
</dbReference>
<dbReference type="Gene3D" id="3.30.450.20">
    <property type="entry name" value="PAS domain"/>
    <property type="match status" value="1"/>
</dbReference>
<evidence type="ECO:0000256" key="3">
    <source>
        <dbReference type="ARBA" id="ARBA00022989"/>
    </source>
</evidence>
<accession>A0ABT2C4M1</accession>
<dbReference type="Gene3D" id="3.20.20.450">
    <property type="entry name" value="EAL domain"/>
    <property type="match status" value="1"/>
</dbReference>
<dbReference type="SUPFAM" id="SSF141868">
    <property type="entry name" value="EAL domain-like"/>
    <property type="match status" value="1"/>
</dbReference>
<dbReference type="NCBIfam" id="TIGR00254">
    <property type="entry name" value="GGDEF"/>
    <property type="match status" value="1"/>
</dbReference>
<feature type="domain" description="GGDEF" evidence="10">
    <location>
        <begin position="535"/>
        <end position="668"/>
    </location>
</feature>